<proteinExistence type="predicted"/>
<organism evidence="1 2">
    <name type="scientific">Racocetra persica</name>
    <dbReference type="NCBI Taxonomy" id="160502"/>
    <lineage>
        <taxon>Eukaryota</taxon>
        <taxon>Fungi</taxon>
        <taxon>Fungi incertae sedis</taxon>
        <taxon>Mucoromycota</taxon>
        <taxon>Glomeromycotina</taxon>
        <taxon>Glomeromycetes</taxon>
        <taxon>Diversisporales</taxon>
        <taxon>Gigasporaceae</taxon>
        <taxon>Racocetra</taxon>
    </lineage>
</organism>
<keyword evidence="2" id="KW-1185">Reference proteome</keyword>
<gene>
    <name evidence="1" type="ORF">RPERSI_LOCUS19735</name>
</gene>
<feature type="non-terminal residue" evidence="1">
    <location>
        <position position="57"/>
    </location>
</feature>
<feature type="non-terminal residue" evidence="1">
    <location>
        <position position="1"/>
    </location>
</feature>
<dbReference type="Proteomes" id="UP000789920">
    <property type="component" value="Unassembled WGS sequence"/>
</dbReference>
<reference evidence="1" key="1">
    <citation type="submission" date="2021-06" db="EMBL/GenBank/DDBJ databases">
        <authorList>
            <person name="Kallberg Y."/>
            <person name="Tangrot J."/>
            <person name="Rosling A."/>
        </authorList>
    </citation>
    <scope>NUCLEOTIDE SEQUENCE</scope>
    <source>
        <strain evidence="1">MA461A</strain>
    </source>
</reference>
<name>A0ACA9RHS6_9GLOM</name>
<sequence length="57" mass="5966">LSDGINVVAQGILRGQGRQNIGALVYAPGYFILGLPIGLLTAFKLGYGLQGLWFGST</sequence>
<accession>A0ACA9RHS6</accession>
<protein>
    <submittedName>
        <fullName evidence="1">17037_t:CDS:1</fullName>
    </submittedName>
</protein>
<evidence type="ECO:0000313" key="1">
    <source>
        <dbReference type="EMBL" id="CAG8794300.1"/>
    </source>
</evidence>
<comment type="caution">
    <text evidence="1">The sequence shown here is derived from an EMBL/GenBank/DDBJ whole genome shotgun (WGS) entry which is preliminary data.</text>
</comment>
<evidence type="ECO:0000313" key="2">
    <source>
        <dbReference type="Proteomes" id="UP000789920"/>
    </source>
</evidence>
<dbReference type="EMBL" id="CAJVQC010054552">
    <property type="protein sequence ID" value="CAG8794300.1"/>
    <property type="molecule type" value="Genomic_DNA"/>
</dbReference>